<dbReference type="Proteomes" id="UP000624183">
    <property type="component" value="Unassembled WGS sequence"/>
</dbReference>
<accession>A0ABQ3C3E2</accession>
<gene>
    <name evidence="2" type="ORF">GCM10010328_41470</name>
</gene>
<keyword evidence="3" id="KW-1185">Reference proteome</keyword>
<dbReference type="EMBL" id="BMUW01000007">
    <property type="protein sequence ID" value="GGZ62511.1"/>
    <property type="molecule type" value="Genomic_DNA"/>
</dbReference>
<name>A0ABQ3C3E2_9ACTN</name>
<organism evidence="2 3">
    <name type="scientific">Streptomyces rubiginosohelvolus</name>
    <dbReference type="NCBI Taxonomy" id="67362"/>
    <lineage>
        <taxon>Bacteria</taxon>
        <taxon>Bacillati</taxon>
        <taxon>Actinomycetota</taxon>
        <taxon>Actinomycetes</taxon>
        <taxon>Kitasatosporales</taxon>
        <taxon>Streptomycetaceae</taxon>
        <taxon>Streptomyces</taxon>
    </lineage>
</organism>
<feature type="transmembrane region" description="Helical" evidence="1">
    <location>
        <begin position="57"/>
        <end position="83"/>
    </location>
</feature>
<protein>
    <submittedName>
        <fullName evidence="2">Uncharacterized protein</fullName>
    </submittedName>
</protein>
<keyword evidence="1" id="KW-0472">Membrane</keyword>
<keyword evidence="1" id="KW-1133">Transmembrane helix</keyword>
<proteinExistence type="predicted"/>
<reference evidence="3" key="1">
    <citation type="journal article" date="2019" name="Int. J. Syst. Evol. Microbiol.">
        <title>The Global Catalogue of Microorganisms (GCM) 10K type strain sequencing project: providing services to taxonomists for standard genome sequencing and annotation.</title>
        <authorList>
            <consortium name="The Broad Institute Genomics Platform"/>
            <consortium name="The Broad Institute Genome Sequencing Center for Infectious Disease"/>
            <person name="Wu L."/>
            <person name="Ma J."/>
        </authorList>
    </citation>
    <scope>NUCLEOTIDE SEQUENCE [LARGE SCALE GENOMIC DNA]</scope>
    <source>
        <strain evidence="3">JCM 4602</strain>
    </source>
</reference>
<sequence>MSPLPGGPPGSTGRRPAWEITSLRNRGVPGTGEGWTVDLFDGELGGRDDQGLDTGGGWSWCGVITVGIFILLAVLISWIFGLVGRIF</sequence>
<evidence type="ECO:0000313" key="3">
    <source>
        <dbReference type="Proteomes" id="UP000624183"/>
    </source>
</evidence>
<evidence type="ECO:0000313" key="2">
    <source>
        <dbReference type="EMBL" id="GGZ62511.1"/>
    </source>
</evidence>
<keyword evidence="1" id="KW-0812">Transmembrane</keyword>
<evidence type="ECO:0000256" key="1">
    <source>
        <dbReference type="SAM" id="Phobius"/>
    </source>
</evidence>
<comment type="caution">
    <text evidence="2">The sequence shown here is derived from an EMBL/GenBank/DDBJ whole genome shotgun (WGS) entry which is preliminary data.</text>
</comment>